<organism evidence="1 2">
    <name type="scientific">Funneliformis mosseae</name>
    <name type="common">Endomycorrhizal fungus</name>
    <name type="synonym">Glomus mosseae</name>
    <dbReference type="NCBI Taxonomy" id="27381"/>
    <lineage>
        <taxon>Eukaryota</taxon>
        <taxon>Fungi</taxon>
        <taxon>Fungi incertae sedis</taxon>
        <taxon>Mucoromycota</taxon>
        <taxon>Glomeromycotina</taxon>
        <taxon>Glomeromycetes</taxon>
        <taxon>Glomerales</taxon>
        <taxon>Glomeraceae</taxon>
        <taxon>Funneliformis</taxon>
    </lineage>
</organism>
<reference evidence="1" key="1">
    <citation type="submission" date="2021-06" db="EMBL/GenBank/DDBJ databases">
        <authorList>
            <person name="Kallberg Y."/>
            <person name="Tangrot J."/>
            <person name="Rosling A."/>
        </authorList>
    </citation>
    <scope>NUCLEOTIDE SEQUENCE</scope>
    <source>
        <strain evidence="1">87-6 pot B 2015</strain>
    </source>
</reference>
<dbReference type="Proteomes" id="UP000789375">
    <property type="component" value="Unassembled WGS sequence"/>
</dbReference>
<dbReference type="AlphaFoldDB" id="A0A9N9DTK1"/>
<gene>
    <name evidence="1" type="ORF">FMOSSE_LOCUS11520</name>
</gene>
<name>A0A9N9DTK1_FUNMO</name>
<evidence type="ECO:0000313" key="2">
    <source>
        <dbReference type="Proteomes" id="UP000789375"/>
    </source>
</evidence>
<sequence>DKRYAKLEELVKVPSEVREQAECLQREVKQLYKEIKTIEYNIVLKKAETKVFVWFERNNEIVEKQYINELEKSQDDAVRMMWNDINKKKLEGEKKFKTSRELMKSGARKIRESIKKEIAEIDLMIQSQNQLYSFYEQQSMTLW</sequence>
<accession>A0A9N9DTK1</accession>
<feature type="non-terminal residue" evidence="1">
    <location>
        <position position="1"/>
    </location>
</feature>
<comment type="caution">
    <text evidence="1">The sequence shown here is derived from an EMBL/GenBank/DDBJ whole genome shotgun (WGS) entry which is preliminary data.</text>
</comment>
<dbReference type="EMBL" id="CAJVPP010004558">
    <property type="protein sequence ID" value="CAG8651934.1"/>
    <property type="molecule type" value="Genomic_DNA"/>
</dbReference>
<evidence type="ECO:0000313" key="1">
    <source>
        <dbReference type="EMBL" id="CAG8651934.1"/>
    </source>
</evidence>
<protein>
    <submittedName>
        <fullName evidence="1">7503_t:CDS:1</fullName>
    </submittedName>
</protein>
<keyword evidence="2" id="KW-1185">Reference proteome</keyword>
<proteinExistence type="predicted"/>